<feature type="region of interest" description="Disordered" evidence="1">
    <location>
        <begin position="49"/>
        <end position="83"/>
    </location>
</feature>
<dbReference type="AlphaFoldDB" id="A0A0X2NKY7"/>
<feature type="chain" id="PRO_5038988052" description="Excalibur calcium-binding domain-containing protein" evidence="2">
    <location>
        <begin position="31"/>
        <end position="351"/>
    </location>
</feature>
<feature type="domain" description="Excalibur calcium-binding" evidence="3">
    <location>
        <begin position="315"/>
        <end position="351"/>
    </location>
</feature>
<sequence length="351" mass="36212">MLDPLKSRNPTPLMRNTLRTVAGLSAAVLAASALVSCSTDEDATVVTVTSTSEVVTSPAGTPSAEPTEDAEDPGDEGGAASSADDAVATALATLATLEVKGRAPKTGYDRALFGQAWADVDRNGCDTRNDILARDLTDITYKDGTCRVLTGTLDDPYTGRTINFVRGQDTSTAVQIDHLVALSDAWQKGAQQLSPERREQLANDPANLLAVDGPTNMQKSDGDAATWLPANKSFRCTYVSMQIDVKAAYALWVTQAEKDAMVRILSGCGADGIAAGGSPVAGDNAGAPAEVPVEEPAAPAAPAAEDVPADPAGVYYANCSAARAAGVTPLYRGEPGYRSGMDGDNDGVACE</sequence>
<proteinExistence type="predicted"/>
<evidence type="ECO:0000259" key="3">
    <source>
        <dbReference type="SMART" id="SM00894"/>
    </source>
</evidence>
<dbReference type="InterPro" id="IPR008613">
    <property type="entry name" value="Excalibur_Ca-bd_domain"/>
</dbReference>
<accession>A0A0X2NKY7</accession>
<evidence type="ECO:0000313" key="5">
    <source>
        <dbReference type="Proteomes" id="UP000182498"/>
    </source>
</evidence>
<feature type="signal peptide" evidence="2">
    <location>
        <begin position="1"/>
        <end position="30"/>
    </location>
</feature>
<dbReference type="PANTHER" id="PTHR24094:SF15">
    <property type="entry name" value="AMP-DEPENDENT SYNTHETASE_LIGASE DOMAIN-CONTAINING PROTEIN-RELATED"/>
    <property type="match status" value="1"/>
</dbReference>
<dbReference type="InterPro" id="IPR011089">
    <property type="entry name" value="GmrSD_C"/>
</dbReference>
<reference evidence="5" key="1">
    <citation type="submission" date="2015-11" db="EMBL/GenBank/DDBJ databases">
        <authorList>
            <person name="Dugat-Bony E."/>
        </authorList>
    </citation>
    <scope>NUCLEOTIDE SEQUENCE [LARGE SCALE GENOMIC DNA]</scope>
    <source>
        <strain evidence="5">Mu292</strain>
    </source>
</reference>
<keyword evidence="5" id="KW-1185">Reference proteome</keyword>
<dbReference type="SMART" id="SM00894">
    <property type="entry name" value="Excalibur"/>
    <property type="match status" value="1"/>
</dbReference>
<feature type="compositionally biased region" description="Acidic residues" evidence="1">
    <location>
        <begin position="66"/>
        <end position="75"/>
    </location>
</feature>
<evidence type="ECO:0000313" key="4">
    <source>
        <dbReference type="EMBL" id="CUU66165.1"/>
    </source>
</evidence>
<protein>
    <recommendedName>
        <fullName evidence="3">Excalibur calcium-binding domain-containing protein</fullName>
    </recommendedName>
</protein>
<evidence type="ECO:0000256" key="2">
    <source>
        <dbReference type="SAM" id="SignalP"/>
    </source>
</evidence>
<dbReference type="Pfam" id="PF05901">
    <property type="entry name" value="Excalibur"/>
    <property type="match status" value="1"/>
</dbReference>
<evidence type="ECO:0000256" key="1">
    <source>
        <dbReference type="SAM" id="MobiDB-lite"/>
    </source>
</evidence>
<dbReference type="EMBL" id="FAUH01000009">
    <property type="protein sequence ID" value="CUU66165.1"/>
    <property type="molecule type" value="Genomic_DNA"/>
</dbReference>
<name>A0A0X2NKY7_9CORY</name>
<dbReference type="Proteomes" id="UP000182498">
    <property type="component" value="Unassembled WGS sequence"/>
</dbReference>
<organism evidence="4 5">
    <name type="scientific">Corynebacterium variabile</name>
    <dbReference type="NCBI Taxonomy" id="1727"/>
    <lineage>
        <taxon>Bacteria</taxon>
        <taxon>Bacillati</taxon>
        <taxon>Actinomycetota</taxon>
        <taxon>Actinomycetes</taxon>
        <taxon>Mycobacteriales</taxon>
        <taxon>Corynebacteriaceae</taxon>
        <taxon>Corynebacterium</taxon>
    </lineage>
</organism>
<dbReference type="Pfam" id="PF07510">
    <property type="entry name" value="GmrSD_C"/>
    <property type="match status" value="1"/>
</dbReference>
<keyword evidence="2" id="KW-0732">Signal</keyword>
<gene>
    <name evidence="4" type="ORF">CVAR292_01503</name>
</gene>
<dbReference type="PANTHER" id="PTHR24094">
    <property type="entry name" value="SECRETED PROTEIN"/>
    <property type="match status" value="1"/>
</dbReference>